<dbReference type="GO" id="GO:0004497">
    <property type="term" value="F:monooxygenase activity"/>
    <property type="evidence" value="ECO:0007669"/>
    <property type="project" value="InterPro"/>
</dbReference>
<protein>
    <submittedName>
        <fullName evidence="4">OLC1v1027355C1</fullName>
    </submittedName>
</protein>
<organism evidence="4 5">
    <name type="scientific">Oldenlandia corymbosa var. corymbosa</name>
    <dbReference type="NCBI Taxonomy" id="529605"/>
    <lineage>
        <taxon>Eukaryota</taxon>
        <taxon>Viridiplantae</taxon>
        <taxon>Streptophyta</taxon>
        <taxon>Embryophyta</taxon>
        <taxon>Tracheophyta</taxon>
        <taxon>Spermatophyta</taxon>
        <taxon>Magnoliopsida</taxon>
        <taxon>eudicotyledons</taxon>
        <taxon>Gunneridae</taxon>
        <taxon>Pentapetalae</taxon>
        <taxon>asterids</taxon>
        <taxon>lamiids</taxon>
        <taxon>Gentianales</taxon>
        <taxon>Rubiaceae</taxon>
        <taxon>Rubioideae</taxon>
        <taxon>Spermacoceae</taxon>
        <taxon>Hedyotis-Oldenlandia complex</taxon>
        <taxon>Oldenlandia</taxon>
    </lineage>
</organism>
<dbReference type="GO" id="GO:0020037">
    <property type="term" value="F:heme binding"/>
    <property type="evidence" value="ECO:0007669"/>
    <property type="project" value="InterPro"/>
</dbReference>
<evidence type="ECO:0000313" key="5">
    <source>
        <dbReference type="Proteomes" id="UP001161247"/>
    </source>
</evidence>
<proteinExistence type="predicted"/>
<keyword evidence="3" id="KW-0812">Transmembrane</keyword>
<keyword evidence="2" id="KW-0408">Iron</keyword>
<dbReference type="Proteomes" id="UP001161247">
    <property type="component" value="Chromosome 1"/>
</dbReference>
<evidence type="ECO:0000256" key="3">
    <source>
        <dbReference type="SAM" id="Phobius"/>
    </source>
</evidence>
<dbReference type="AlphaFoldDB" id="A0AAV1CB89"/>
<keyword evidence="3" id="KW-0472">Membrane</keyword>
<accession>A0AAV1CB89</accession>
<gene>
    <name evidence="4" type="ORF">OLC1_LOCUS3912</name>
</gene>
<feature type="transmembrane region" description="Helical" evidence="3">
    <location>
        <begin position="6"/>
        <end position="24"/>
    </location>
</feature>
<dbReference type="PANTHER" id="PTHR24286:SF53">
    <property type="entry name" value="BETA-AMYRIN 28-OXIDASE-LIKE"/>
    <property type="match status" value="1"/>
</dbReference>
<keyword evidence="1" id="KW-0479">Metal-binding</keyword>
<dbReference type="GO" id="GO:0016705">
    <property type="term" value="F:oxidoreductase activity, acting on paired donors, with incorporation or reduction of molecular oxygen"/>
    <property type="evidence" value="ECO:0007669"/>
    <property type="project" value="InterPro"/>
</dbReference>
<sequence length="193" mass="22005">MDAVSLYFFTLIVILMVSLFIVFLNRRYSNNNQNVPPGSTGYLIIGETIGFSILGPEKFIAQRMKKYSAQVFKTSLFGEKMVVVCGPPGNKFAFFSGSDFILPFFPYPVAKLFDSLDSNGRLNRESYTKGRGFIHEILRYDVLKHYIPIVDSMAREYLNSDWLPFTGSHGLCFDAKICAFNGLQVTFRLRISW</sequence>
<dbReference type="EMBL" id="OX459118">
    <property type="protein sequence ID" value="CAI9092175.1"/>
    <property type="molecule type" value="Genomic_DNA"/>
</dbReference>
<dbReference type="InterPro" id="IPR036396">
    <property type="entry name" value="Cyt_P450_sf"/>
</dbReference>
<dbReference type="PANTHER" id="PTHR24286">
    <property type="entry name" value="CYTOCHROME P450 26"/>
    <property type="match status" value="1"/>
</dbReference>
<dbReference type="GO" id="GO:0016125">
    <property type="term" value="P:sterol metabolic process"/>
    <property type="evidence" value="ECO:0007669"/>
    <property type="project" value="TreeGrafter"/>
</dbReference>
<dbReference type="GO" id="GO:0005506">
    <property type="term" value="F:iron ion binding"/>
    <property type="evidence" value="ECO:0007669"/>
    <property type="project" value="InterPro"/>
</dbReference>
<reference evidence="4" key="1">
    <citation type="submission" date="2023-03" db="EMBL/GenBank/DDBJ databases">
        <authorList>
            <person name="Julca I."/>
        </authorList>
    </citation>
    <scope>NUCLEOTIDE SEQUENCE</scope>
</reference>
<evidence type="ECO:0000313" key="4">
    <source>
        <dbReference type="EMBL" id="CAI9092175.1"/>
    </source>
</evidence>
<keyword evidence="5" id="KW-1185">Reference proteome</keyword>
<name>A0AAV1CB89_OLDCO</name>
<dbReference type="Gene3D" id="1.10.630.10">
    <property type="entry name" value="Cytochrome P450"/>
    <property type="match status" value="1"/>
</dbReference>
<evidence type="ECO:0000256" key="1">
    <source>
        <dbReference type="ARBA" id="ARBA00022723"/>
    </source>
</evidence>
<evidence type="ECO:0000256" key="2">
    <source>
        <dbReference type="ARBA" id="ARBA00023004"/>
    </source>
</evidence>
<keyword evidence="3" id="KW-1133">Transmembrane helix</keyword>
<dbReference type="SUPFAM" id="SSF48264">
    <property type="entry name" value="Cytochrome P450"/>
    <property type="match status" value="1"/>
</dbReference>